<keyword evidence="2" id="KW-1185">Reference proteome</keyword>
<accession>A0AA40KTI1</accession>
<evidence type="ECO:0000313" key="2">
    <source>
        <dbReference type="Proteomes" id="UP001177670"/>
    </source>
</evidence>
<dbReference type="EMBL" id="JAHYIQ010000005">
    <property type="protein sequence ID" value="KAK1132071.1"/>
    <property type="molecule type" value="Genomic_DNA"/>
</dbReference>
<dbReference type="Proteomes" id="UP001177670">
    <property type="component" value="Unassembled WGS sequence"/>
</dbReference>
<reference evidence="1" key="1">
    <citation type="submission" date="2021-10" db="EMBL/GenBank/DDBJ databases">
        <title>Melipona bicolor Genome sequencing and assembly.</title>
        <authorList>
            <person name="Araujo N.S."/>
            <person name="Arias M.C."/>
        </authorList>
    </citation>
    <scope>NUCLEOTIDE SEQUENCE</scope>
    <source>
        <strain evidence="1">USP_2M_L1-L4_2017</strain>
        <tissue evidence="1">Whole body</tissue>
    </source>
</reference>
<feature type="non-terminal residue" evidence="1">
    <location>
        <position position="51"/>
    </location>
</feature>
<comment type="caution">
    <text evidence="1">The sequence shown here is derived from an EMBL/GenBank/DDBJ whole genome shotgun (WGS) entry which is preliminary data.</text>
</comment>
<protein>
    <submittedName>
        <fullName evidence="1">Uncharacterized protein</fullName>
    </submittedName>
</protein>
<gene>
    <name evidence="1" type="ORF">K0M31_016209</name>
</gene>
<organism evidence="1 2">
    <name type="scientific">Melipona bicolor</name>
    <dbReference type="NCBI Taxonomy" id="60889"/>
    <lineage>
        <taxon>Eukaryota</taxon>
        <taxon>Metazoa</taxon>
        <taxon>Ecdysozoa</taxon>
        <taxon>Arthropoda</taxon>
        <taxon>Hexapoda</taxon>
        <taxon>Insecta</taxon>
        <taxon>Pterygota</taxon>
        <taxon>Neoptera</taxon>
        <taxon>Endopterygota</taxon>
        <taxon>Hymenoptera</taxon>
        <taxon>Apocrita</taxon>
        <taxon>Aculeata</taxon>
        <taxon>Apoidea</taxon>
        <taxon>Anthophila</taxon>
        <taxon>Apidae</taxon>
        <taxon>Melipona</taxon>
    </lineage>
</organism>
<sequence>MTVTIMTTTTTTTTTTWRTFFQRGLLRWLSRVNRLAPSAALLPVGYSQGLG</sequence>
<dbReference type="AlphaFoldDB" id="A0AA40KTI1"/>
<name>A0AA40KTI1_9HYME</name>
<evidence type="ECO:0000313" key="1">
    <source>
        <dbReference type="EMBL" id="KAK1132071.1"/>
    </source>
</evidence>
<proteinExistence type="predicted"/>